<dbReference type="GO" id="GO:0006144">
    <property type="term" value="P:purine nucleobase metabolic process"/>
    <property type="evidence" value="ECO:0007669"/>
    <property type="project" value="UniProtKB-KW"/>
</dbReference>
<dbReference type="eggNOG" id="COG3195">
    <property type="taxonomic scope" value="Bacteria"/>
</dbReference>
<dbReference type="Gene3D" id="1.10.3330.10">
    <property type="entry name" value="Oxo-4-hydroxy-4-carboxy-5-ureidoimidazoline decarboxylase"/>
    <property type="match status" value="1"/>
</dbReference>
<organism evidence="8 9">
    <name type="scientific">Hahella chejuensis (strain KCTC 2396)</name>
    <dbReference type="NCBI Taxonomy" id="349521"/>
    <lineage>
        <taxon>Bacteria</taxon>
        <taxon>Pseudomonadati</taxon>
        <taxon>Pseudomonadota</taxon>
        <taxon>Gammaproteobacteria</taxon>
        <taxon>Oceanospirillales</taxon>
        <taxon>Hahellaceae</taxon>
        <taxon>Hahella</taxon>
    </lineage>
</organism>
<evidence type="ECO:0000259" key="7">
    <source>
        <dbReference type="Pfam" id="PF09349"/>
    </source>
</evidence>
<dbReference type="PANTHER" id="PTHR43466">
    <property type="entry name" value="2-OXO-4-HYDROXY-4-CARBOXY-5-UREIDOIMIDAZOLINE DECARBOXYLASE-RELATED"/>
    <property type="match status" value="1"/>
</dbReference>
<evidence type="ECO:0000313" key="9">
    <source>
        <dbReference type="Proteomes" id="UP000000238"/>
    </source>
</evidence>
<dbReference type="AlphaFoldDB" id="Q2SN00"/>
<feature type="domain" description="Oxo-4-hydroxy-4-carboxy-5-ureidoimidazoline decarboxylase" evidence="7">
    <location>
        <begin position="10"/>
        <end position="166"/>
    </location>
</feature>
<dbReference type="InterPro" id="IPR018020">
    <property type="entry name" value="OHCU_decarboxylase"/>
</dbReference>
<sequence length="169" mass="18499">MSQVTLEQLNAMPEQTAQATFLTCCSSEAWARGMTAARPFANHAAVYETADRIWAGLTEQDYLEAFSGHPKIGDVSSLRAKYAHTKALAAGEQSGVNSADEETLQRLAAGNQAYEEKFGFIFIVCATGKTAAEMLSLLEARLPNARSEEVNNAAEEQRKITRIRLEKLL</sequence>
<gene>
    <name evidence="8" type="ordered locus">HCH_01094</name>
</gene>
<dbReference type="GO" id="GO:0019628">
    <property type="term" value="P:urate catabolic process"/>
    <property type="evidence" value="ECO:0007669"/>
    <property type="project" value="TreeGrafter"/>
</dbReference>
<keyword evidence="9" id="KW-1185">Reference proteome</keyword>
<comment type="pathway">
    <text evidence="2">Purine metabolism; urate degradation; (S)-allantoin from urate: step 3/3.</text>
</comment>
<evidence type="ECO:0000256" key="5">
    <source>
        <dbReference type="ARBA" id="ARBA00022793"/>
    </source>
</evidence>
<comment type="catalytic activity">
    <reaction evidence="1">
        <text>5-hydroxy-2-oxo-4-ureido-2,5-dihydro-1H-imidazole-5-carboxylate + H(+) = (S)-allantoin + CO2</text>
        <dbReference type="Rhea" id="RHEA:26301"/>
        <dbReference type="ChEBI" id="CHEBI:15378"/>
        <dbReference type="ChEBI" id="CHEBI:15678"/>
        <dbReference type="ChEBI" id="CHEBI:16526"/>
        <dbReference type="ChEBI" id="CHEBI:58639"/>
        <dbReference type="EC" id="4.1.1.97"/>
    </reaction>
</comment>
<dbReference type="Proteomes" id="UP000000238">
    <property type="component" value="Chromosome"/>
</dbReference>
<dbReference type="NCBIfam" id="NF010372">
    <property type="entry name" value="PRK13798.1"/>
    <property type="match status" value="1"/>
</dbReference>
<dbReference type="OrthoDB" id="9800909at2"/>
<evidence type="ECO:0000256" key="6">
    <source>
        <dbReference type="ARBA" id="ARBA00023239"/>
    </source>
</evidence>
<dbReference type="InterPro" id="IPR036778">
    <property type="entry name" value="OHCU_decarboxylase_sf"/>
</dbReference>
<dbReference type="EC" id="4.1.1.97" evidence="3"/>
<dbReference type="STRING" id="349521.HCH_01094"/>
<dbReference type="EMBL" id="CP000155">
    <property type="protein sequence ID" value="ABC27974.1"/>
    <property type="molecule type" value="Genomic_DNA"/>
</dbReference>
<evidence type="ECO:0000256" key="2">
    <source>
        <dbReference type="ARBA" id="ARBA00004754"/>
    </source>
</evidence>
<evidence type="ECO:0000313" key="8">
    <source>
        <dbReference type="EMBL" id="ABC27974.1"/>
    </source>
</evidence>
<keyword evidence="6" id="KW-0456">Lyase</keyword>
<dbReference type="GO" id="GO:0051997">
    <property type="term" value="F:2-oxo-4-hydroxy-4-carboxy-5-ureidoimidazoline decarboxylase activity"/>
    <property type="evidence" value="ECO:0007669"/>
    <property type="project" value="UniProtKB-EC"/>
</dbReference>
<evidence type="ECO:0000256" key="3">
    <source>
        <dbReference type="ARBA" id="ARBA00012257"/>
    </source>
</evidence>
<proteinExistence type="predicted"/>
<reference evidence="8 9" key="1">
    <citation type="journal article" date="2005" name="Nucleic Acids Res.">
        <title>Genomic blueprint of Hahella chejuensis, a marine microbe producing an algicidal agent.</title>
        <authorList>
            <person name="Jeong H."/>
            <person name="Yim J.H."/>
            <person name="Lee C."/>
            <person name="Choi S.-H."/>
            <person name="Park Y.K."/>
            <person name="Yoon S.H."/>
            <person name="Hur C.-G."/>
            <person name="Kang H.-Y."/>
            <person name="Kim D."/>
            <person name="Lee H.H."/>
            <person name="Park K.H."/>
            <person name="Park S.-H."/>
            <person name="Park H.-S."/>
            <person name="Lee H.K."/>
            <person name="Oh T.K."/>
            <person name="Kim J.F."/>
        </authorList>
    </citation>
    <scope>NUCLEOTIDE SEQUENCE [LARGE SCALE GENOMIC DNA]</scope>
    <source>
        <strain evidence="8 9">KCTC 2396</strain>
    </source>
</reference>
<keyword evidence="5" id="KW-0210">Decarboxylase</keyword>
<accession>Q2SN00</accession>
<dbReference type="HOGENOM" id="CLU_092522_2_1_6"/>
<keyword evidence="4" id="KW-0659">Purine metabolism</keyword>
<evidence type="ECO:0000256" key="4">
    <source>
        <dbReference type="ARBA" id="ARBA00022631"/>
    </source>
</evidence>
<dbReference type="NCBIfam" id="TIGR03180">
    <property type="entry name" value="UraD_2"/>
    <property type="match status" value="1"/>
</dbReference>
<name>Q2SN00_HAHCH</name>
<dbReference type="Pfam" id="PF09349">
    <property type="entry name" value="OHCU_decarbox"/>
    <property type="match status" value="1"/>
</dbReference>
<evidence type="ECO:0000256" key="1">
    <source>
        <dbReference type="ARBA" id="ARBA00001163"/>
    </source>
</evidence>
<dbReference type="KEGG" id="hch:HCH_01094"/>
<dbReference type="InterPro" id="IPR017595">
    <property type="entry name" value="OHCU_decarboxylase-2"/>
</dbReference>
<protein>
    <recommendedName>
        <fullName evidence="3">2-oxo-4-hydroxy-4-carboxy-5-ureidoimidazoline decarboxylase</fullName>
        <ecNumber evidence="3">4.1.1.97</ecNumber>
    </recommendedName>
</protein>
<dbReference type="SUPFAM" id="SSF158694">
    <property type="entry name" value="UraD-Like"/>
    <property type="match status" value="1"/>
</dbReference>
<dbReference type="RefSeq" id="WP_011395049.1">
    <property type="nucleotide sequence ID" value="NC_007645.1"/>
</dbReference>
<dbReference type="PANTHER" id="PTHR43466:SF1">
    <property type="entry name" value="2-OXO-4-HYDROXY-4-CARBOXY-5-UREIDOIMIDAZOLINE DECARBOXYLASE-RELATED"/>
    <property type="match status" value="1"/>
</dbReference>